<dbReference type="EMBL" id="JARAOO010000006">
    <property type="protein sequence ID" value="KAJ7965355.1"/>
    <property type="molecule type" value="Genomic_DNA"/>
</dbReference>
<dbReference type="Pfam" id="PF03007">
    <property type="entry name" value="WS_DGAT_cat"/>
    <property type="match status" value="1"/>
</dbReference>
<sequence>MGSMADESIGSEQALSPAARLFHAPNFNCYIIAIIGCKTKICPQVLKDGLQHTLLKQPRFSSKLVKKGRKVSWTPTTVNLDNHVITPEIDTKSIDFPDQFVEDYISNFTRTPLDICKPLWEFHVLNIKTSDAESVGVFRIHHSIGDGASLISLLLACTRKTTDPEVLPTTPTTKKRSTATGSGNYSNMFCACWVLLAIWRGLMFLWNTLVDLVLFVATILFLKDSKTPLKGDLGVDLNTKRFVHRTVSLDDIKLVKNAMDMTINDVLLGITQAGFTRYLNRTYSDDANRKANNLPKSIRLRASILVNLRPTAGIQDLADMMAKNSKTGWGNWIGYIILPFTIALQDDPLEYIRQAKATIDRKKHSFESVCTYWCARFVLNLFGTKVAATITRRVLFNTTIAFSNVVGPQEEISFYGLPITYLAPSVYGHPQALTIHYQSYINKMTISMAVDPNVISDPHLLCNDLEESLKLIPRCQLLKKASLLILSSIELYTDSVNLIEHLRNIFWERKTYTKQILLLD</sequence>
<dbReference type="InterPro" id="IPR004255">
    <property type="entry name" value="O-acyltransferase_WSD1_N"/>
</dbReference>
<dbReference type="KEGG" id="qsa:O6P43_015009"/>
<name>A0AAD7PSK7_QUISA</name>
<comment type="catalytic activity">
    <reaction evidence="10">
        <text>an acyl-CoA + a 1,2-diacyl-sn-glycerol = a triacyl-sn-glycerol + CoA</text>
        <dbReference type="Rhea" id="RHEA:10868"/>
        <dbReference type="ChEBI" id="CHEBI:17815"/>
        <dbReference type="ChEBI" id="CHEBI:57287"/>
        <dbReference type="ChEBI" id="CHEBI:58342"/>
        <dbReference type="ChEBI" id="CHEBI:64615"/>
        <dbReference type="EC" id="2.3.1.20"/>
    </reaction>
</comment>
<keyword evidence="5" id="KW-0808">Transferase</keyword>
<comment type="pathway">
    <text evidence="3">Glycerolipid metabolism; triacylglycerol biosynthesis.</text>
</comment>
<dbReference type="SUPFAM" id="SSF52777">
    <property type="entry name" value="CoA-dependent acyltransferases"/>
    <property type="match status" value="1"/>
</dbReference>
<evidence type="ECO:0000313" key="14">
    <source>
        <dbReference type="Proteomes" id="UP001163823"/>
    </source>
</evidence>
<evidence type="ECO:0000256" key="1">
    <source>
        <dbReference type="ARBA" id="ARBA00004162"/>
    </source>
</evidence>
<feature type="domain" description="O-acyltransferase WSD1-like N-terminal" evidence="11">
    <location>
        <begin position="100"/>
        <end position="266"/>
    </location>
</feature>
<evidence type="ECO:0000256" key="6">
    <source>
        <dbReference type="ARBA" id="ARBA00022824"/>
    </source>
</evidence>
<keyword evidence="7" id="KW-0012">Acyltransferase</keyword>
<dbReference type="GO" id="GO:0019432">
    <property type="term" value="P:triglyceride biosynthetic process"/>
    <property type="evidence" value="ECO:0007669"/>
    <property type="project" value="TreeGrafter"/>
</dbReference>
<dbReference type="Pfam" id="PF06974">
    <property type="entry name" value="WS_DGAT_C"/>
    <property type="match status" value="1"/>
</dbReference>
<comment type="subcellular location">
    <subcellularLocation>
        <location evidence="1">Cell membrane</location>
        <topology evidence="1">Single-pass membrane protein</topology>
    </subcellularLocation>
    <subcellularLocation>
        <location evidence="2">Endoplasmic reticulum membrane</location>
    </subcellularLocation>
</comment>
<comment type="catalytic activity">
    <reaction evidence="9">
        <text>a long chain fatty alcohol + a fatty acyl-CoA = a long-chain alcohol wax ester + CoA</text>
        <dbReference type="Rhea" id="RHEA:38443"/>
        <dbReference type="ChEBI" id="CHEBI:17135"/>
        <dbReference type="ChEBI" id="CHEBI:57287"/>
        <dbReference type="ChEBI" id="CHEBI:77636"/>
        <dbReference type="ChEBI" id="CHEBI:235323"/>
        <dbReference type="EC" id="2.3.1.75"/>
    </reaction>
</comment>
<evidence type="ECO:0000259" key="11">
    <source>
        <dbReference type="Pfam" id="PF03007"/>
    </source>
</evidence>
<reference evidence="13" key="1">
    <citation type="journal article" date="2023" name="Science">
        <title>Elucidation of the pathway for biosynthesis of saponin adjuvants from the soapbark tree.</title>
        <authorList>
            <person name="Reed J."/>
            <person name="Orme A."/>
            <person name="El-Demerdash A."/>
            <person name="Owen C."/>
            <person name="Martin L.B.B."/>
            <person name="Misra R.C."/>
            <person name="Kikuchi S."/>
            <person name="Rejzek M."/>
            <person name="Martin A.C."/>
            <person name="Harkess A."/>
            <person name="Leebens-Mack J."/>
            <person name="Louveau T."/>
            <person name="Stephenson M.J."/>
            <person name="Osbourn A."/>
        </authorList>
    </citation>
    <scope>NUCLEOTIDE SEQUENCE</scope>
    <source>
        <strain evidence="13">S10</strain>
    </source>
</reference>
<protein>
    <submittedName>
        <fullName evidence="13">O-acyltransferase WSD1-like</fullName>
    </submittedName>
</protein>
<evidence type="ECO:0000259" key="12">
    <source>
        <dbReference type="Pfam" id="PF06974"/>
    </source>
</evidence>
<evidence type="ECO:0000256" key="7">
    <source>
        <dbReference type="ARBA" id="ARBA00023315"/>
    </source>
</evidence>
<evidence type="ECO:0000256" key="5">
    <source>
        <dbReference type="ARBA" id="ARBA00022679"/>
    </source>
</evidence>
<evidence type="ECO:0000256" key="3">
    <source>
        <dbReference type="ARBA" id="ARBA00004771"/>
    </source>
</evidence>
<accession>A0AAD7PSK7</accession>
<dbReference type="Proteomes" id="UP001163823">
    <property type="component" value="Chromosome 6"/>
</dbReference>
<dbReference type="GO" id="GO:0047196">
    <property type="term" value="F:long-chain-alcohol O-fatty-acyltransferase activity"/>
    <property type="evidence" value="ECO:0007669"/>
    <property type="project" value="UniProtKB-EC"/>
</dbReference>
<dbReference type="PANTHER" id="PTHR31650">
    <property type="entry name" value="O-ACYLTRANSFERASE (WSD1-LIKE) FAMILY PROTEIN"/>
    <property type="match status" value="1"/>
</dbReference>
<evidence type="ECO:0000256" key="4">
    <source>
        <dbReference type="ARBA" id="ARBA00005189"/>
    </source>
</evidence>
<dbReference type="InterPro" id="IPR009721">
    <property type="entry name" value="O-acyltransferase_WSD1_C"/>
</dbReference>
<dbReference type="GO" id="GO:0005886">
    <property type="term" value="C:plasma membrane"/>
    <property type="evidence" value="ECO:0007669"/>
    <property type="project" value="UniProtKB-SubCell"/>
</dbReference>
<evidence type="ECO:0000256" key="8">
    <source>
        <dbReference type="ARBA" id="ARBA00024360"/>
    </source>
</evidence>
<evidence type="ECO:0000256" key="2">
    <source>
        <dbReference type="ARBA" id="ARBA00004586"/>
    </source>
</evidence>
<dbReference type="GO" id="GO:0005789">
    <property type="term" value="C:endoplasmic reticulum membrane"/>
    <property type="evidence" value="ECO:0007669"/>
    <property type="project" value="UniProtKB-SubCell"/>
</dbReference>
<evidence type="ECO:0000256" key="10">
    <source>
        <dbReference type="ARBA" id="ARBA00048109"/>
    </source>
</evidence>
<gene>
    <name evidence="13" type="ORF">O6P43_015009</name>
</gene>
<keyword evidence="14" id="KW-1185">Reference proteome</keyword>
<dbReference type="PANTHER" id="PTHR31650:SF1">
    <property type="entry name" value="WAX ESTER SYNTHASE_DIACYLGLYCEROL ACYLTRANSFERASE 4-RELATED"/>
    <property type="match status" value="1"/>
</dbReference>
<proteinExistence type="inferred from homology"/>
<comment type="similarity">
    <text evidence="8">In the N-terminal section; belongs to the long-chain O-acyltransferase family.</text>
</comment>
<comment type="pathway">
    <text evidence="4">Lipid metabolism.</text>
</comment>
<evidence type="ECO:0000256" key="9">
    <source>
        <dbReference type="ARBA" id="ARBA00047604"/>
    </source>
</evidence>
<dbReference type="AlphaFoldDB" id="A0AAD7PSK7"/>
<evidence type="ECO:0000313" key="13">
    <source>
        <dbReference type="EMBL" id="KAJ7965355.1"/>
    </source>
</evidence>
<organism evidence="13 14">
    <name type="scientific">Quillaja saponaria</name>
    <name type="common">Soap bark tree</name>
    <dbReference type="NCBI Taxonomy" id="32244"/>
    <lineage>
        <taxon>Eukaryota</taxon>
        <taxon>Viridiplantae</taxon>
        <taxon>Streptophyta</taxon>
        <taxon>Embryophyta</taxon>
        <taxon>Tracheophyta</taxon>
        <taxon>Spermatophyta</taxon>
        <taxon>Magnoliopsida</taxon>
        <taxon>eudicotyledons</taxon>
        <taxon>Gunneridae</taxon>
        <taxon>Pentapetalae</taxon>
        <taxon>rosids</taxon>
        <taxon>fabids</taxon>
        <taxon>Fabales</taxon>
        <taxon>Quillajaceae</taxon>
        <taxon>Quillaja</taxon>
    </lineage>
</organism>
<feature type="domain" description="O-acyltransferase WSD1 C-terminal" evidence="12">
    <location>
        <begin position="329"/>
        <end position="472"/>
    </location>
</feature>
<dbReference type="InterPro" id="IPR045034">
    <property type="entry name" value="O-acyltransferase_WSD1-like"/>
</dbReference>
<dbReference type="GO" id="GO:0004144">
    <property type="term" value="F:diacylglycerol O-acyltransferase activity"/>
    <property type="evidence" value="ECO:0007669"/>
    <property type="project" value="UniProtKB-EC"/>
</dbReference>
<comment type="caution">
    <text evidence="13">The sequence shown here is derived from an EMBL/GenBank/DDBJ whole genome shotgun (WGS) entry which is preliminary data.</text>
</comment>
<keyword evidence="6" id="KW-0256">Endoplasmic reticulum</keyword>